<dbReference type="PANTHER" id="PTHR22906:SF46">
    <property type="entry name" value="HEMICENTIN-1-LIKE"/>
    <property type="match status" value="1"/>
</dbReference>
<dbReference type="Gene3D" id="2.60.40.10">
    <property type="entry name" value="Immunoglobulins"/>
    <property type="match status" value="1"/>
</dbReference>
<dbReference type="FunFam" id="2.20.100.10:FF:000001">
    <property type="entry name" value="semaphorin-5A isoform X1"/>
    <property type="match status" value="3"/>
</dbReference>
<dbReference type="PANTHER" id="PTHR22906">
    <property type="entry name" value="PROPERDIN"/>
    <property type="match status" value="1"/>
</dbReference>
<dbReference type="InterPro" id="IPR013783">
    <property type="entry name" value="Ig-like_fold"/>
</dbReference>
<dbReference type="PROSITE" id="PS50025">
    <property type="entry name" value="LAM_G_DOMAIN"/>
    <property type="match status" value="1"/>
</dbReference>
<dbReference type="EMBL" id="GG666500">
    <property type="protein sequence ID" value="EEN62106.1"/>
    <property type="molecule type" value="Genomic_DNA"/>
</dbReference>
<dbReference type="SUPFAM" id="SSF48726">
    <property type="entry name" value="Immunoglobulin"/>
    <property type="match status" value="1"/>
</dbReference>
<dbReference type="PRINTS" id="PR01705">
    <property type="entry name" value="TSP1REPEAT"/>
</dbReference>
<dbReference type="InterPro" id="IPR007110">
    <property type="entry name" value="Ig-like_dom"/>
</dbReference>
<dbReference type="InterPro" id="IPR013151">
    <property type="entry name" value="Immunoglobulin_dom"/>
</dbReference>
<dbReference type="Pfam" id="PF00047">
    <property type="entry name" value="ig"/>
    <property type="match status" value="1"/>
</dbReference>
<evidence type="ECO:0000256" key="1">
    <source>
        <dbReference type="ARBA" id="ARBA00022737"/>
    </source>
</evidence>
<dbReference type="InterPro" id="IPR003599">
    <property type="entry name" value="Ig_sub"/>
</dbReference>
<dbReference type="eggNOG" id="KOG3611">
    <property type="taxonomic scope" value="Eukaryota"/>
</dbReference>
<dbReference type="SMART" id="SM00209">
    <property type="entry name" value="TSP1"/>
    <property type="match status" value="6"/>
</dbReference>
<dbReference type="SUPFAM" id="SSF82895">
    <property type="entry name" value="TSP-1 type 1 repeat"/>
    <property type="match status" value="4"/>
</dbReference>
<dbReference type="CDD" id="cd00110">
    <property type="entry name" value="LamG"/>
    <property type="match status" value="1"/>
</dbReference>
<dbReference type="PROSITE" id="PS50948">
    <property type="entry name" value="PAN"/>
    <property type="match status" value="1"/>
</dbReference>
<keyword evidence="2" id="KW-1015">Disulfide bond</keyword>
<evidence type="ECO:0000256" key="5">
    <source>
        <dbReference type="SAM" id="SignalP"/>
    </source>
</evidence>
<dbReference type="InterPro" id="IPR003609">
    <property type="entry name" value="Pan_app"/>
</dbReference>
<dbReference type="PROSITE" id="PS50835">
    <property type="entry name" value="IG_LIKE"/>
    <property type="match status" value="1"/>
</dbReference>
<feature type="domain" description="Apple" evidence="8">
    <location>
        <begin position="24"/>
        <end position="128"/>
    </location>
</feature>
<evidence type="ECO:0000313" key="9">
    <source>
        <dbReference type="EMBL" id="EEN62106.1"/>
    </source>
</evidence>
<reference evidence="9" key="1">
    <citation type="journal article" date="2008" name="Nature">
        <title>The amphioxus genome and the evolution of the chordate karyotype.</title>
        <authorList>
            <consortium name="US DOE Joint Genome Institute (JGI-PGF)"/>
            <person name="Putnam N.H."/>
            <person name="Butts T."/>
            <person name="Ferrier D.E.K."/>
            <person name="Furlong R.F."/>
            <person name="Hellsten U."/>
            <person name="Kawashima T."/>
            <person name="Robinson-Rechavi M."/>
            <person name="Shoguchi E."/>
            <person name="Terry A."/>
            <person name="Yu J.-K."/>
            <person name="Benito-Gutierrez E.L."/>
            <person name="Dubchak I."/>
            <person name="Garcia-Fernandez J."/>
            <person name="Gibson-Brown J.J."/>
            <person name="Grigoriev I.V."/>
            <person name="Horton A.C."/>
            <person name="de Jong P.J."/>
            <person name="Jurka J."/>
            <person name="Kapitonov V.V."/>
            <person name="Kohara Y."/>
            <person name="Kuroki Y."/>
            <person name="Lindquist E."/>
            <person name="Lucas S."/>
            <person name="Osoegawa K."/>
            <person name="Pennacchio L.A."/>
            <person name="Salamov A.A."/>
            <person name="Satou Y."/>
            <person name="Sauka-Spengler T."/>
            <person name="Schmutz J."/>
            <person name="Shin-I T."/>
            <person name="Toyoda A."/>
            <person name="Bronner-Fraser M."/>
            <person name="Fujiyama A."/>
            <person name="Holland L.Z."/>
            <person name="Holland P.W.H."/>
            <person name="Satoh N."/>
            <person name="Rokhsar D.S."/>
        </authorList>
    </citation>
    <scope>NUCLEOTIDE SEQUENCE [LARGE SCALE GENOMIC DNA]</scope>
    <source>
        <strain evidence="9">S238N-H82</strain>
        <tissue evidence="9">Testes</tissue>
    </source>
</reference>
<keyword evidence="4" id="KW-0472">Membrane</keyword>
<keyword evidence="5" id="KW-0732">Signal</keyword>
<dbReference type="InterPro" id="IPR036383">
    <property type="entry name" value="TSP1_rpt_sf"/>
</dbReference>
<dbReference type="SMART" id="SM00282">
    <property type="entry name" value="LamG"/>
    <property type="match status" value="1"/>
</dbReference>
<dbReference type="Gene3D" id="2.20.100.10">
    <property type="entry name" value="Thrombospondin type-1 (TSP1) repeat"/>
    <property type="match status" value="5"/>
</dbReference>
<sequence>MVTWAQQVLFIFICVILVSFPSTCSADDNNAPLPYGDLFTKEEGHFFGPDFIVAYNSIDADECARRCLQGYGSYDSVNPPCLSFNHRPAGSPEGGSARCWLHSSNADTAVLSSEWDNWPHRNYYQRKVAYNDIDAEECARRCLKGYGSYDGVNPPCLSFNHRPAGSPEGDSARCWLRSSNKDKAASPGSEWNKWPHRNYYQKKVDGQWSEWGPWSDCSVGCGQGSNVRRRNCSDPAPRNGGWRCAGKPVEIKECTQNKKCSSGKDAKEWMNIWSPWGQCQGDPYCSIGTRQRQMTCPSGIEGCPRRTEAGNGVVATSEEFCTLPPCHGFQGKVSDLWINYQQFSLNLRFKTLSGDWIPVEEVLSINKTTVNGNWAAWSSWSDCTATCGDGVRTRDRTCTDPAPYGDGTECDGQGTEVEHCSIPPCIETDGSTRIFNKNSYLRYPSPTHPSHVWRAFVRFFPYTGDGLLLWTENDVDNENVTKIELGLKEGLIVLKAIIGKEEVDVFWEKPKSRNRVCTNPAPSHGGQVCTGPDREEKACEMTRCPDNDVEQPWQWQSWEIWQPCDRTCDMGYRQRRRGCMVNPNVEQANSDGNLNCVGRRMEIMECHVAECAVNGNWAAWSSWSDCTATCGDGVRTRDRTCTDPAPYGDGTECDGQGTEVEHCSIPPCIETDGSTRIFNKNSYLRYPSPTHPSHVWRAFVRFFPYTGDGLLLWTENDVDNENVTKIELGLKEGLIVLKAIIGKEEVDVFWEKPKVRFQGKVSDLWINYQQFSLNLRFKTLSGDWIPVEGYKSINKTTDPLAASRIFFGREYAVIPITPPRHAQGSFTISMVLMPSKEEGLLFYNKGKEDGTFIILFLKDNRFDIKLGFGSGSRSRTLGEVVTPDRWMHLQLTIINGGNLEMRINSGPANKMFADEMQYQPGPSLLIGGVTDALWKDLASSRHSKEYRLVQEQRGFMGVIYSVKVYGQEFKMTDVALQKRGLLIDSATTSKAAPVPLSYEDLFTKEEGHFFGDRSDFIVAYNDIDAEECARRCLKGYGSYDGVNPPCLSFNHRPALFGRSREGNSARCWLRSSNKDMASSPGSEWDKWPHRNYYQKKGRRYKEMVTSKGSSLKLRCDYSFITRGKNHPKPHVIWLKEDRRQLEGTFVNITNGEPNNKHVSMLHLRDLHSSMTGSYSCLVEYGGRSVVTNAFGILVYSPPQIPETTSPAVLALGIILPVLLVICICCVARTRRYQERFPVLGNNQMVRSIKAGMEDIKAGIVDIKAGMVDIKAGMVDTKAVVEDPIDGIILKIKTKAASAWQGNSGFIQLHRKFGAKIQPDLYQDQIDGATEDEERIKEPPDHDTV</sequence>
<dbReference type="InterPro" id="IPR000884">
    <property type="entry name" value="TSP1_rpt"/>
</dbReference>
<proteinExistence type="predicted"/>
<dbReference type="InterPro" id="IPR001791">
    <property type="entry name" value="Laminin_G"/>
</dbReference>
<dbReference type="SMART" id="SM00409">
    <property type="entry name" value="IG"/>
    <property type="match status" value="1"/>
</dbReference>
<dbReference type="Gene3D" id="2.60.120.200">
    <property type="match status" value="1"/>
</dbReference>
<dbReference type="Pfam" id="PF00090">
    <property type="entry name" value="TSP_1"/>
    <property type="match status" value="6"/>
</dbReference>
<feature type="transmembrane region" description="Helical" evidence="4">
    <location>
        <begin position="1207"/>
        <end position="1227"/>
    </location>
</feature>
<feature type="signal peptide" evidence="5">
    <location>
        <begin position="1"/>
        <end position="26"/>
    </location>
</feature>
<dbReference type="SUPFAM" id="SSF49899">
    <property type="entry name" value="Concanavalin A-like lectins/glucanases"/>
    <property type="match status" value="1"/>
</dbReference>
<feature type="domain" description="Laminin G" evidence="6">
    <location>
        <begin position="803"/>
        <end position="985"/>
    </location>
</feature>
<dbReference type="InterPro" id="IPR036179">
    <property type="entry name" value="Ig-like_dom_sf"/>
</dbReference>
<comment type="caution">
    <text evidence="3">Lacks conserved residue(s) required for the propagation of feature annotation.</text>
</comment>
<evidence type="ECO:0000256" key="3">
    <source>
        <dbReference type="PROSITE-ProRule" id="PRU00122"/>
    </source>
</evidence>
<feature type="chain" id="PRO_5002935482" evidence="5">
    <location>
        <begin position="27"/>
        <end position="1344"/>
    </location>
</feature>
<evidence type="ECO:0000256" key="4">
    <source>
        <dbReference type="SAM" id="Phobius"/>
    </source>
</evidence>
<evidence type="ECO:0000259" key="7">
    <source>
        <dbReference type="PROSITE" id="PS50835"/>
    </source>
</evidence>
<gene>
    <name evidence="9" type="ORF">BRAFLDRAFT_88006</name>
</gene>
<name>C3YC74_BRAFL</name>
<dbReference type="SMART" id="SM00473">
    <property type="entry name" value="PAN_AP"/>
    <property type="match status" value="2"/>
</dbReference>
<organism>
    <name type="scientific">Branchiostoma floridae</name>
    <name type="common">Florida lancelet</name>
    <name type="synonym">Amphioxus</name>
    <dbReference type="NCBI Taxonomy" id="7739"/>
    <lineage>
        <taxon>Eukaryota</taxon>
        <taxon>Metazoa</taxon>
        <taxon>Chordata</taxon>
        <taxon>Cephalochordata</taxon>
        <taxon>Leptocardii</taxon>
        <taxon>Amphioxiformes</taxon>
        <taxon>Branchiostomatidae</taxon>
        <taxon>Branchiostoma</taxon>
    </lineage>
</organism>
<dbReference type="InParanoid" id="C3YC74"/>
<dbReference type="InterPro" id="IPR013320">
    <property type="entry name" value="ConA-like_dom_sf"/>
</dbReference>
<accession>C3YC74</accession>
<protein>
    <submittedName>
        <fullName evidence="9">Uncharacterized protein</fullName>
    </submittedName>
</protein>
<evidence type="ECO:0000256" key="2">
    <source>
        <dbReference type="ARBA" id="ARBA00023157"/>
    </source>
</evidence>
<dbReference type="PROSITE" id="PS50092">
    <property type="entry name" value="TSP1"/>
    <property type="match status" value="6"/>
</dbReference>
<keyword evidence="4" id="KW-0812">Transmembrane</keyword>
<keyword evidence="4" id="KW-1133">Transmembrane helix</keyword>
<evidence type="ECO:0000259" key="8">
    <source>
        <dbReference type="PROSITE" id="PS50948"/>
    </source>
</evidence>
<dbReference type="Pfam" id="PF02210">
    <property type="entry name" value="Laminin_G_2"/>
    <property type="match status" value="1"/>
</dbReference>
<keyword evidence="1" id="KW-0677">Repeat</keyword>
<feature type="domain" description="Ig-like" evidence="7">
    <location>
        <begin position="1088"/>
        <end position="1187"/>
    </location>
</feature>
<dbReference type="InterPro" id="IPR052065">
    <property type="entry name" value="Compl_asym_regulator"/>
</dbReference>
<evidence type="ECO:0000259" key="6">
    <source>
        <dbReference type="PROSITE" id="PS50025"/>
    </source>
</evidence>